<keyword evidence="2" id="KW-1133">Transmembrane helix</keyword>
<dbReference type="OrthoDB" id="5524762at2"/>
<dbReference type="EMBL" id="ABCS01000126">
    <property type="protein sequence ID" value="EDM74528.1"/>
    <property type="molecule type" value="Genomic_DNA"/>
</dbReference>
<keyword evidence="2" id="KW-0812">Transmembrane</keyword>
<keyword evidence="2" id="KW-0472">Membrane</keyword>
<name>A6GHX4_9BACT</name>
<proteinExistence type="predicted"/>
<evidence type="ECO:0000313" key="4">
    <source>
        <dbReference type="Proteomes" id="UP000005801"/>
    </source>
</evidence>
<evidence type="ECO:0000313" key="3">
    <source>
        <dbReference type="EMBL" id="EDM74528.1"/>
    </source>
</evidence>
<feature type="region of interest" description="Disordered" evidence="1">
    <location>
        <begin position="1"/>
        <end position="37"/>
    </location>
</feature>
<feature type="transmembrane region" description="Helical" evidence="2">
    <location>
        <begin position="61"/>
        <end position="80"/>
    </location>
</feature>
<feature type="compositionally biased region" description="Acidic residues" evidence="1">
    <location>
        <begin position="1"/>
        <end position="11"/>
    </location>
</feature>
<evidence type="ECO:0000256" key="1">
    <source>
        <dbReference type="SAM" id="MobiDB-lite"/>
    </source>
</evidence>
<protein>
    <submittedName>
        <fullName evidence="3">Uncharacterized protein</fullName>
    </submittedName>
</protein>
<dbReference type="RefSeq" id="WP_006976310.1">
    <property type="nucleotide sequence ID" value="NZ_ABCS01000126.1"/>
</dbReference>
<organism evidence="3 4">
    <name type="scientific">Plesiocystis pacifica SIR-1</name>
    <dbReference type="NCBI Taxonomy" id="391625"/>
    <lineage>
        <taxon>Bacteria</taxon>
        <taxon>Pseudomonadati</taxon>
        <taxon>Myxococcota</taxon>
        <taxon>Polyangia</taxon>
        <taxon>Nannocystales</taxon>
        <taxon>Nannocystaceae</taxon>
        <taxon>Plesiocystis</taxon>
    </lineage>
</organism>
<dbReference type="AlphaFoldDB" id="A6GHX4"/>
<sequence length="100" mass="11225">MEPIAENENEQPEGATAGEAKADDAPGMKKVEGRDRETVELKRQYEAEVEAKVSSDHAHIILAYGVIWVLFAIYGVTLWWRSSKQQADLDALRKRTQPKG</sequence>
<accession>A6GHX4</accession>
<dbReference type="STRING" id="391625.PPSIR1_01247"/>
<comment type="caution">
    <text evidence="3">The sequence shown here is derived from an EMBL/GenBank/DDBJ whole genome shotgun (WGS) entry which is preliminary data.</text>
</comment>
<dbReference type="Proteomes" id="UP000005801">
    <property type="component" value="Unassembled WGS sequence"/>
</dbReference>
<reference evidence="3 4" key="1">
    <citation type="submission" date="2007-06" db="EMBL/GenBank/DDBJ databases">
        <authorList>
            <person name="Shimkets L."/>
            <person name="Ferriera S."/>
            <person name="Johnson J."/>
            <person name="Kravitz S."/>
            <person name="Beeson K."/>
            <person name="Sutton G."/>
            <person name="Rogers Y.-H."/>
            <person name="Friedman R."/>
            <person name="Frazier M."/>
            <person name="Venter J.C."/>
        </authorList>
    </citation>
    <scope>NUCLEOTIDE SEQUENCE [LARGE SCALE GENOMIC DNA]</scope>
    <source>
        <strain evidence="3 4">SIR-1</strain>
    </source>
</reference>
<feature type="compositionally biased region" description="Basic and acidic residues" evidence="1">
    <location>
        <begin position="20"/>
        <end position="37"/>
    </location>
</feature>
<keyword evidence="4" id="KW-1185">Reference proteome</keyword>
<evidence type="ECO:0000256" key="2">
    <source>
        <dbReference type="SAM" id="Phobius"/>
    </source>
</evidence>
<gene>
    <name evidence="3" type="ORF">PPSIR1_01247</name>
</gene>